<keyword evidence="4" id="KW-0106">Calcium</keyword>
<gene>
    <name evidence="7" type="ORF">MNBD_PLANCTO02-1154</name>
</gene>
<dbReference type="InterPro" id="IPR000917">
    <property type="entry name" value="Sulfatase_N"/>
</dbReference>
<evidence type="ECO:0000313" key="7">
    <source>
        <dbReference type="EMBL" id="VAX37138.1"/>
    </source>
</evidence>
<organism evidence="7">
    <name type="scientific">hydrothermal vent metagenome</name>
    <dbReference type="NCBI Taxonomy" id="652676"/>
    <lineage>
        <taxon>unclassified sequences</taxon>
        <taxon>metagenomes</taxon>
        <taxon>ecological metagenomes</taxon>
    </lineage>
</organism>
<evidence type="ECO:0000259" key="6">
    <source>
        <dbReference type="Pfam" id="PF00884"/>
    </source>
</evidence>
<dbReference type="PROSITE" id="PS00149">
    <property type="entry name" value="SULFATASE_2"/>
    <property type="match status" value="1"/>
</dbReference>
<dbReference type="InterPro" id="IPR017850">
    <property type="entry name" value="Alkaline_phosphatase_core_sf"/>
</dbReference>
<dbReference type="Pfam" id="PF00884">
    <property type="entry name" value="Sulfatase"/>
    <property type="match status" value="1"/>
</dbReference>
<keyword evidence="3" id="KW-0378">Hydrolase</keyword>
<reference evidence="7" key="1">
    <citation type="submission" date="2018-06" db="EMBL/GenBank/DDBJ databases">
        <authorList>
            <person name="Zhirakovskaya E."/>
        </authorList>
    </citation>
    <scope>NUCLEOTIDE SEQUENCE</scope>
</reference>
<dbReference type="Gene3D" id="3.40.720.10">
    <property type="entry name" value="Alkaline Phosphatase, subunit A"/>
    <property type="match status" value="1"/>
</dbReference>
<keyword evidence="2" id="KW-0479">Metal-binding</keyword>
<feature type="compositionally biased region" description="Basic residues" evidence="5">
    <location>
        <begin position="459"/>
        <end position="468"/>
    </location>
</feature>
<feature type="domain" description="Sulfatase N-terminal" evidence="6">
    <location>
        <begin position="27"/>
        <end position="299"/>
    </location>
</feature>
<feature type="region of interest" description="Disordered" evidence="5">
    <location>
        <begin position="433"/>
        <end position="468"/>
    </location>
</feature>
<dbReference type="InterPro" id="IPR024607">
    <property type="entry name" value="Sulfatase_CS"/>
</dbReference>
<evidence type="ECO:0000256" key="3">
    <source>
        <dbReference type="ARBA" id="ARBA00022801"/>
    </source>
</evidence>
<evidence type="ECO:0000256" key="5">
    <source>
        <dbReference type="SAM" id="MobiDB-lite"/>
    </source>
</evidence>
<evidence type="ECO:0000256" key="4">
    <source>
        <dbReference type="ARBA" id="ARBA00022837"/>
    </source>
</evidence>
<dbReference type="GO" id="GO:0046872">
    <property type="term" value="F:metal ion binding"/>
    <property type="evidence" value="ECO:0007669"/>
    <property type="project" value="UniProtKB-KW"/>
</dbReference>
<dbReference type="CDD" id="cd16027">
    <property type="entry name" value="SGSH"/>
    <property type="match status" value="1"/>
</dbReference>
<dbReference type="InterPro" id="IPR050738">
    <property type="entry name" value="Sulfatase"/>
</dbReference>
<sequence>MTQQFIFTFLLIVLSSANLFAAEASRPNIILIIADDMAWDDCGAYGNKKIQTPHIDQLAKEGMKFNKAFLTCSSCSPTRSSIITGRYPHNTGAHQLHMPLPKEQITFVELLKKSGYYTAASGKWHLGNATKPKFDKVTNYRKICGYSGCANWVTTLKNCPKDKPFFLWLASIDPHRPYQKNIIPQPHQQSDVDVPPYLANDLETKKDLANYYDEISRMDSFIGKLMAELKARKLEENTIIVFISDNGRPFPRCKTSIYDSGVRTPFIVKWHKKVKANSVCDSLVSTIDLASTFLKLAGIQPGKTFQGKSFLPLLSHPQQTIHDYTFSEHNWHDFEDFGRSVRSKEYRYIRNYYTDIPGTPPADAVRSPSFISLRKLRDQNKLTDAQNNPFLVPRPKEELYDLKNDPFELKNLAAVPQQKERMKKLRSVLHRWEKETGDTLPAKRRPNKYDRETGETVPHYKKPSFKKN</sequence>
<proteinExistence type="inferred from homology"/>
<dbReference type="EMBL" id="UOGL01000103">
    <property type="protein sequence ID" value="VAX37138.1"/>
    <property type="molecule type" value="Genomic_DNA"/>
</dbReference>
<accession>A0A3B1DM75</accession>
<comment type="similarity">
    <text evidence="1">Belongs to the sulfatase family.</text>
</comment>
<evidence type="ECO:0000256" key="2">
    <source>
        <dbReference type="ARBA" id="ARBA00022723"/>
    </source>
</evidence>
<evidence type="ECO:0000256" key="1">
    <source>
        <dbReference type="ARBA" id="ARBA00008779"/>
    </source>
</evidence>
<dbReference type="SUPFAM" id="SSF53649">
    <property type="entry name" value="Alkaline phosphatase-like"/>
    <property type="match status" value="1"/>
</dbReference>
<name>A0A3B1DM75_9ZZZZ</name>
<dbReference type="AlphaFoldDB" id="A0A3B1DM75"/>
<dbReference type="GO" id="GO:0004065">
    <property type="term" value="F:arylsulfatase activity"/>
    <property type="evidence" value="ECO:0007669"/>
    <property type="project" value="TreeGrafter"/>
</dbReference>
<protein>
    <submittedName>
        <fullName evidence="7">Sulfatase</fullName>
    </submittedName>
</protein>
<dbReference type="PANTHER" id="PTHR42693">
    <property type="entry name" value="ARYLSULFATASE FAMILY MEMBER"/>
    <property type="match status" value="1"/>
</dbReference>
<dbReference type="PANTHER" id="PTHR42693:SF53">
    <property type="entry name" value="ENDO-4-O-SULFATASE"/>
    <property type="match status" value="1"/>
</dbReference>
<dbReference type="PROSITE" id="PS00523">
    <property type="entry name" value="SULFATASE_1"/>
    <property type="match status" value="1"/>
</dbReference>